<name>A0A841RQZ7_9BACI</name>
<dbReference type="Proteomes" id="UP000572212">
    <property type="component" value="Unassembled WGS sequence"/>
</dbReference>
<proteinExistence type="predicted"/>
<dbReference type="AlphaFoldDB" id="A0A841RQZ7"/>
<evidence type="ECO:0000313" key="2">
    <source>
        <dbReference type="Proteomes" id="UP000572212"/>
    </source>
</evidence>
<reference evidence="1 2" key="1">
    <citation type="submission" date="2020-08" db="EMBL/GenBank/DDBJ databases">
        <title>Genomic Encyclopedia of Type Strains, Phase IV (KMG-IV): sequencing the most valuable type-strain genomes for metagenomic binning, comparative biology and taxonomic classification.</title>
        <authorList>
            <person name="Goeker M."/>
        </authorList>
    </citation>
    <scope>NUCLEOTIDE SEQUENCE [LARGE SCALE GENOMIC DNA]</scope>
    <source>
        <strain evidence="1 2">DSM 11805</strain>
    </source>
</reference>
<accession>A0A841RQZ7</accession>
<evidence type="ECO:0000313" key="1">
    <source>
        <dbReference type="EMBL" id="MBB6513786.1"/>
    </source>
</evidence>
<dbReference type="EMBL" id="JACHON010000017">
    <property type="protein sequence ID" value="MBB6513786.1"/>
    <property type="molecule type" value="Genomic_DNA"/>
</dbReference>
<protein>
    <submittedName>
        <fullName evidence="1">Uncharacterized protein</fullName>
    </submittedName>
</protein>
<comment type="caution">
    <text evidence="1">The sequence shown here is derived from an EMBL/GenBank/DDBJ whole genome shotgun (WGS) entry which is preliminary data.</text>
</comment>
<keyword evidence="2" id="KW-1185">Reference proteome</keyword>
<organism evidence="1 2">
    <name type="scientific">Gracilibacillus halotolerans</name>
    <dbReference type="NCBI Taxonomy" id="74386"/>
    <lineage>
        <taxon>Bacteria</taxon>
        <taxon>Bacillati</taxon>
        <taxon>Bacillota</taxon>
        <taxon>Bacilli</taxon>
        <taxon>Bacillales</taxon>
        <taxon>Bacillaceae</taxon>
        <taxon>Gracilibacillus</taxon>
    </lineage>
</organism>
<gene>
    <name evidence="1" type="ORF">GGQ92_002605</name>
</gene>
<sequence length="34" mass="3898">MKQKDAVKAISLSLMKNKLVKAFFSEIKKANIHH</sequence>